<feature type="domain" description="Dienelactone hydrolase" evidence="1">
    <location>
        <begin position="42"/>
        <end position="240"/>
    </location>
</feature>
<dbReference type="Proteomes" id="UP001203297">
    <property type="component" value="Unassembled WGS sequence"/>
</dbReference>
<evidence type="ECO:0000259" key="1">
    <source>
        <dbReference type="Pfam" id="PF01738"/>
    </source>
</evidence>
<comment type="caution">
    <text evidence="2">The sequence shown here is derived from an EMBL/GenBank/DDBJ whole genome shotgun (WGS) entry which is preliminary data.</text>
</comment>
<dbReference type="Pfam" id="PF01738">
    <property type="entry name" value="DLH"/>
    <property type="match status" value="1"/>
</dbReference>
<organism evidence="2 3">
    <name type="scientific">Multifurca ochricompacta</name>
    <dbReference type="NCBI Taxonomy" id="376703"/>
    <lineage>
        <taxon>Eukaryota</taxon>
        <taxon>Fungi</taxon>
        <taxon>Dikarya</taxon>
        <taxon>Basidiomycota</taxon>
        <taxon>Agaricomycotina</taxon>
        <taxon>Agaricomycetes</taxon>
        <taxon>Russulales</taxon>
        <taxon>Russulaceae</taxon>
        <taxon>Multifurca</taxon>
    </lineage>
</organism>
<dbReference type="InterPro" id="IPR002925">
    <property type="entry name" value="Dienelactn_hydro"/>
</dbReference>
<dbReference type="Gene3D" id="3.40.50.1820">
    <property type="entry name" value="alpha/beta hydrolase"/>
    <property type="match status" value="1"/>
</dbReference>
<dbReference type="InterPro" id="IPR029058">
    <property type="entry name" value="AB_hydrolase_fold"/>
</dbReference>
<evidence type="ECO:0000313" key="3">
    <source>
        <dbReference type="Proteomes" id="UP001203297"/>
    </source>
</evidence>
<dbReference type="PANTHER" id="PTHR47562">
    <property type="match status" value="1"/>
</dbReference>
<dbReference type="EMBL" id="WTXG01000001">
    <property type="protein sequence ID" value="KAI0307823.1"/>
    <property type="molecule type" value="Genomic_DNA"/>
</dbReference>
<reference evidence="2" key="1">
    <citation type="journal article" date="2022" name="New Phytol.">
        <title>Evolutionary transition to the ectomycorrhizal habit in the genomes of a hyperdiverse lineage of mushroom-forming fungi.</title>
        <authorList>
            <person name="Looney B."/>
            <person name="Miyauchi S."/>
            <person name="Morin E."/>
            <person name="Drula E."/>
            <person name="Courty P.E."/>
            <person name="Kohler A."/>
            <person name="Kuo A."/>
            <person name="LaButti K."/>
            <person name="Pangilinan J."/>
            <person name="Lipzen A."/>
            <person name="Riley R."/>
            <person name="Andreopoulos W."/>
            <person name="He G."/>
            <person name="Johnson J."/>
            <person name="Nolan M."/>
            <person name="Tritt A."/>
            <person name="Barry K.W."/>
            <person name="Grigoriev I.V."/>
            <person name="Nagy L.G."/>
            <person name="Hibbett D."/>
            <person name="Henrissat B."/>
            <person name="Matheny P.B."/>
            <person name="Labbe J."/>
            <person name="Martin F.M."/>
        </authorList>
    </citation>
    <scope>NUCLEOTIDE SEQUENCE</scope>
    <source>
        <strain evidence="2">BPL690</strain>
    </source>
</reference>
<sequence>MLITKDFHDVPTKHQRSIRIFIISPKIPGYPQANEIYQVTGPVERFAGQIASQGYVVACPSSFHEFEGPEAIPYDVEGKYKVTHCRLPKFVEISSSLQVEKEVSAYDEDASLAVDLLTSCLTVTAELLAAFDPRVLSTVCFFATDIHSATLGKGGDDSLKRVQAGELTAKGELVMIFGKQDTHVPRAGRDLIRKTLEDASVPVSFLEVQAQHAFIRDESSKGRWDAALTRSLFTFMVEVFERTVGRDLGPKVEGEQGLEHVC</sequence>
<accession>A0AAD4MDX8</accession>
<dbReference type="SUPFAM" id="SSF53474">
    <property type="entry name" value="alpha/beta-Hydrolases"/>
    <property type="match status" value="1"/>
</dbReference>
<protein>
    <submittedName>
        <fullName evidence="2">Dienelactone hydrolase</fullName>
    </submittedName>
</protein>
<proteinExistence type="predicted"/>
<evidence type="ECO:0000313" key="2">
    <source>
        <dbReference type="EMBL" id="KAI0307823.1"/>
    </source>
</evidence>
<keyword evidence="2" id="KW-0378">Hydrolase</keyword>
<dbReference type="AlphaFoldDB" id="A0AAD4MDX8"/>
<dbReference type="PANTHER" id="PTHR47562:SF2">
    <property type="entry name" value="CARBOXYMETHYLENEBUTENOLIDASE-RELATED"/>
    <property type="match status" value="1"/>
</dbReference>
<keyword evidence="3" id="KW-1185">Reference proteome</keyword>
<name>A0AAD4MDX8_9AGAM</name>
<gene>
    <name evidence="2" type="ORF">B0F90DRAFT_1807202</name>
</gene>
<dbReference type="GO" id="GO:0016787">
    <property type="term" value="F:hydrolase activity"/>
    <property type="evidence" value="ECO:0007669"/>
    <property type="project" value="UniProtKB-KW"/>
</dbReference>